<dbReference type="SUPFAM" id="SSF53335">
    <property type="entry name" value="S-adenosyl-L-methionine-dependent methyltransferases"/>
    <property type="match status" value="1"/>
</dbReference>
<dbReference type="EMBL" id="MCFA01000037">
    <property type="protein sequence ID" value="ORY13904.1"/>
    <property type="molecule type" value="Genomic_DNA"/>
</dbReference>
<reference evidence="3 4" key="1">
    <citation type="submission" date="2016-07" db="EMBL/GenBank/DDBJ databases">
        <title>Pervasive Adenine N6-methylation of Active Genes in Fungi.</title>
        <authorList>
            <consortium name="DOE Joint Genome Institute"/>
            <person name="Mondo S.J."/>
            <person name="Dannebaum R.O."/>
            <person name="Kuo R.C."/>
            <person name="Labutti K."/>
            <person name="Haridas S."/>
            <person name="Kuo A."/>
            <person name="Salamov A."/>
            <person name="Ahrendt S.R."/>
            <person name="Lipzen A."/>
            <person name="Sullivan W."/>
            <person name="Andreopoulos W.B."/>
            <person name="Clum A."/>
            <person name="Lindquist E."/>
            <person name="Daum C."/>
            <person name="Ramamoorthy G.K."/>
            <person name="Gryganskyi A."/>
            <person name="Culley D."/>
            <person name="Magnuson J.K."/>
            <person name="James T.Y."/>
            <person name="O'Malley M.A."/>
            <person name="Stajich J.E."/>
            <person name="Spatafora J.W."/>
            <person name="Visel A."/>
            <person name="Grigoriev I.V."/>
        </authorList>
    </citation>
    <scope>NUCLEOTIDE SEQUENCE [LARGE SCALE GENOMIC DNA]</scope>
    <source>
        <strain evidence="3 4">CBS 115471</strain>
    </source>
</reference>
<sequence length="303" mass="34195">MEAHLAKRDFLHADAGEADREPVQDTYRGPRHDGEYKRLRAQHDMIKNVMNGKLVLAPVDLSKPDLAVLDSATADGYWLQDLATITEPTATLVGADIAPQHFLRQSELSANIALITHNIFDPWPMQYHNKFDLVHQRFVLPVCSEEKSVDVIQKLFACVKPGGWIMLHDADFNTIEEGPSHGAMERLRDVLRRSWNMIGFTLSPGPKIFNWFKELDIEDVHEEILHIRVGAAATNRTQGEAAIVVLLAALEGIQMNMGSMPGYFFPEAEFSRLKQDLEDELESVGNSYYTHVVWGRKSASLDF</sequence>
<evidence type="ECO:0000259" key="2">
    <source>
        <dbReference type="Pfam" id="PF13847"/>
    </source>
</evidence>
<feature type="domain" description="Methyltransferase" evidence="2">
    <location>
        <begin position="63"/>
        <end position="174"/>
    </location>
</feature>
<protein>
    <recommendedName>
        <fullName evidence="2">Methyltransferase domain-containing protein</fullName>
    </recommendedName>
</protein>
<accession>A0A1Y1ZUL8</accession>
<dbReference type="InterPro" id="IPR029063">
    <property type="entry name" value="SAM-dependent_MTases_sf"/>
</dbReference>
<keyword evidence="4" id="KW-1185">Reference proteome</keyword>
<feature type="region of interest" description="Disordered" evidence="1">
    <location>
        <begin position="12"/>
        <end position="34"/>
    </location>
</feature>
<organism evidence="3 4">
    <name type="scientific">Clohesyomyces aquaticus</name>
    <dbReference type="NCBI Taxonomy" id="1231657"/>
    <lineage>
        <taxon>Eukaryota</taxon>
        <taxon>Fungi</taxon>
        <taxon>Dikarya</taxon>
        <taxon>Ascomycota</taxon>
        <taxon>Pezizomycotina</taxon>
        <taxon>Dothideomycetes</taxon>
        <taxon>Pleosporomycetidae</taxon>
        <taxon>Pleosporales</taxon>
        <taxon>Lindgomycetaceae</taxon>
        <taxon>Clohesyomyces</taxon>
    </lineage>
</organism>
<dbReference type="STRING" id="1231657.A0A1Y1ZUL8"/>
<dbReference type="Pfam" id="PF13847">
    <property type="entry name" value="Methyltransf_31"/>
    <property type="match status" value="1"/>
</dbReference>
<proteinExistence type="predicted"/>
<gene>
    <name evidence="3" type="ORF">BCR34DRAFT_510426</name>
</gene>
<dbReference type="Proteomes" id="UP000193144">
    <property type="component" value="Unassembled WGS sequence"/>
</dbReference>
<name>A0A1Y1ZUL8_9PLEO</name>
<dbReference type="InterPro" id="IPR025714">
    <property type="entry name" value="Methyltranfer_dom"/>
</dbReference>
<evidence type="ECO:0000313" key="4">
    <source>
        <dbReference type="Proteomes" id="UP000193144"/>
    </source>
</evidence>
<evidence type="ECO:0000313" key="3">
    <source>
        <dbReference type="EMBL" id="ORY13904.1"/>
    </source>
</evidence>
<comment type="caution">
    <text evidence="3">The sequence shown here is derived from an EMBL/GenBank/DDBJ whole genome shotgun (WGS) entry which is preliminary data.</text>
</comment>
<dbReference type="OrthoDB" id="184880at2759"/>
<dbReference type="Gene3D" id="3.40.50.150">
    <property type="entry name" value="Vaccinia Virus protein VP39"/>
    <property type="match status" value="1"/>
</dbReference>
<dbReference type="AlphaFoldDB" id="A0A1Y1ZUL8"/>
<evidence type="ECO:0000256" key="1">
    <source>
        <dbReference type="SAM" id="MobiDB-lite"/>
    </source>
</evidence>